<keyword evidence="5" id="KW-1185">Reference proteome</keyword>
<keyword evidence="2" id="KW-0732">Signal</keyword>
<proteinExistence type="inferred from homology"/>
<dbReference type="EMBL" id="CP010777">
    <property type="protein sequence ID" value="AKQ46645.1"/>
    <property type="molecule type" value="Genomic_DNA"/>
</dbReference>
<dbReference type="PROSITE" id="PS00213">
    <property type="entry name" value="LIPOCALIN"/>
    <property type="match status" value="1"/>
</dbReference>
<evidence type="ECO:0000259" key="3">
    <source>
        <dbReference type="Pfam" id="PF08212"/>
    </source>
</evidence>
<organism evidence="4 5">
    <name type="scientific">Rufibacter radiotolerans</name>
    <dbReference type="NCBI Taxonomy" id="1379910"/>
    <lineage>
        <taxon>Bacteria</taxon>
        <taxon>Pseudomonadati</taxon>
        <taxon>Bacteroidota</taxon>
        <taxon>Cytophagia</taxon>
        <taxon>Cytophagales</taxon>
        <taxon>Hymenobacteraceae</taxon>
        <taxon>Rufibacter</taxon>
    </lineage>
</organism>
<feature type="chain" id="PRO_5013436945" description="Lipocalin/cytosolic fatty-acid binding domain-containing protein" evidence="2">
    <location>
        <begin position="23"/>
        <end position="180"/>
    </location>
</feature>
<dbReference type="InterPro" id="IPR002446">
    <property type="entry name" value="Lipocalin_bac"/>
</dbReference>
<dbReference type="AlphaFoldDB" id="A0A0H4VLH7"/>
<protein>
    <recommendedName>
        <fullName evidence="3">Lipocalin/cytosolic fatty-acid binding domain-containing protein</fullName>
    </recommendedName>
</protein>
<dbReference type="KEGG" id="ruf:TH63_15075"/>
<dbReference type="GO" id="GO:0006950">
    <property type="term" value="P:response to stress"/>
    <property type="evidence" value="ECO:0007669"/>
    <property type="project" value="UniProtKB-ARBA"/>
</dbReference>
<dbReference type="STRING" id="1379910.TH63_15075"/>
<name>A0A0H4VLH7_9BACT</name>
<dbReference type="PANTHER" id="PTHR10612:SF34">
    <property type="entry name" value="APOLIPOPROTEIN D"/>
    <property type="match status" value="1"/>
</dbReference>
<dbReference type="OrthoDB" id="594739at2"/>
<dbReference type="SUPFAM" id="SSF50814">
    <property type="entry name" value="Lipocalins"/>
    <property type="match status" value="1"/>
</dbReference>
<dbReference type="InterPro" id="IPR022271">
    <property type="entry name" value="Lipocalin_ApoD"/>
</dbReference>
<feature type="domain" description="Lipocalin/cytosolic fatty-acid binding" evidence="3">
    <location>
        <begin position="37"/>
        <end position="174"/>
    </location>
</feature>
<dbReference type="InterPro" id="IPR022272">
    <property type="entry name" value="Lipocalin_CS"/>
</dbReference>
<dbReference type="PATRIC" id="fig|1379910.4.peg.3288"/>
<gene>
    <name evidence="4" type="ORF">TH63_15075</name>
</gene>
<dbReference type="InterPro" id="IPR012674">
    <property type="entry name" value="Calycin"/>
</dbReference>
<evidence type="ECO:0000256" key="2">
    <source>
        <dbReference type="PIRNR" id="PIRNR036893"/>
    </source>
</evidence>
<evidence type="ECO:0000256" key="1">
    <source>
        <dbReference type="ARBA" id="ARBA00006889"/>
    </source>
</evidence>
<dbReference type="InterPro" id="IPR000566">
    <property type="entry name" value="Lipocln_cytosolic_FA-bd_dom"/>
</dbReference>
<reference evidence="4 5" key="1">
    <citation type="submission" date="2015-01" db="EMBL/GenBank/DDBJ databases">
        <title>Rufibacter sp./DG31D/ whole genome sequencing.</title>
        <authorList>
            <person name="Kim M.K."/>
            <person name="Srinivasan S."/>
            <person name="Lee J.-J."/>
        </authorList>
    </citation>
    <scope>NUCLEOTIDE SEQUENCE [LARGE SCALE GENOMIC DNA]</scope>
    <source>
        <strain evidence="4 5">DG31D</strain>
    </source>
</reference>
<dbReference type="PIRSF" id="PIRSF036893">
    <property type="entry name" value="Lipocalin_ApoD"/>
    <property type="match status" value="1"/>
</dbReference>
<feature type="signal peptide" evidence="2">
    <location>
        <begin position="1"/>
        <end position="22"/>
    </location>
</feature>
<comment type="similarity">
    <text evidence="1 2">Belongs to the calycin superfamily. Lipocalin family.</text>
</comment>
<dbReference type="PANTHER" id="PTHR10612">
    <property type="entry name" value="APOLIPOPROTEIN D"/>
    <property type="match status" value="1"/>
</dbReference>
<dbReference type="CDD" id="cd19438">
    <property type="entry name" value="lipocalin_Blc-like"/>
    <property type="match status" value="1"/>
</dbReference>
<accession>A0A0H4VLH7</accession>
<dbReference type="InterPro" id="IPR047202">
    <property type="entry name" value="Lipocalin_Blc-like_dom"/>
</dbReference>
<evidence type="ECO:0000313" key="4">
    <source>
        <dbReference type="EMBL" id="AKQ46645.1"/>
    </source>
</evidence>
<evidence type="ECO:0000313" key="5">
    <source>
        <dbReference type="Proteomes" id="UP000036458"/>
    </source>
</evidence>
<dbReference type="PRINTS" id="PR01171">
    <property type="entry name" value="BCTLIPOCALIN"/>
</dbReference>
<dbReference type="Proteomes" id="UP000036458">
    <property type="component" value="Chromosome"/>
</dbReference>
<dbReference type="Pfam" id="PF08212">
    <property type="entry name" value="Lipocalin_2"/>
    <property type="match status" value="1"/>
</dbReference>
<dbReference type="RefSeq" id="WP_048921666.1">
    <property type="nucleotide sequence ID" value="NZ_CP010777.1"/>
</dbReference>
<dbReference type="Gene3D" id="2.40.128.20">
    <property type="match status" value="1"/>
</dbReference>
<sequence>MKTSKLLLSLGAGLLASGALYAALRPQPAPLPTVSSVDLARYAGTWHEIASFPQRFQRGCQCTTAQYTLKEGYVEVRNTCRKNGKRTGITGKAFAVEGSHNAKLKVQFFWPLRGDYWILGLASDYSHALVGTPDRKSLWILARATTLPAPIYRQLVQQAQQLGFDTALLQKTDQSCKEEQ</sequence>